<dbReference type="AlphaFoldDB" id="A0A1R2BDV5"/>
<organism evidence="2 3">
    <name type="scientific">Stentor coeruleus</name>
    <dbReference type="NCBI Taxonomy" id="5963"/>
    <lineage>
        <taxon>Eukaryota</taxon>
        <taxon>Sar</taxon>
        <taxon>Alveolata</taxon>
        <taxon>Ciliophora</taxon>
        <taxon>Postciliodesmatophora</taxon>
        <taxon>Heterotrichea</taxon>
        <taxon>Heterotrichida</taxon>
        <taxon>Stentoridae</taxon>
        <taxon>Stentor</taxon>
    </lineage>
</organism>
<proteinExistence type="predicted"/>
<gene>
    <name evidence="2" type="ORF">SteCoe_26010</name>
</gene>
<protein>
    <submittedName>
        <fullName evidence="2">Uncharacterized protein</fullName>
    </submittedName>
</protein>
<evidence type="ECO:0000313" key="3">
    <source>
        <dbReference type="Proteomes" id="UP000187209"/>
    </source>
</evidence>
<keyword evidence="3" id="KW-1185">Reference proteome</keyword>
<sequence length="197" mass="22540">MKNNCFTGRVSLKTRFHQDPTNPSENPMPQKNKNNKPPNYRRKNYSNPFDFMIFKGKANPQLPPVINKHKKTISTSVFQSKDISISDKPATRSLKPVKSEFALPKIFRSQIIPNPIIKNENTLNLTSQALKNIATPCFNGSLQQFPEDKKHYINLMAAKSYRELKIPRHKHIVSQNINLSEISFGDACDNENIVPLH</sequence>
<feature type="region of interest" description="Disordered" evidence="1">
    <location>
        <begin position="1"/>
        <end position="42"/>
    </location>
</feature>
<dbReference type="EMBL" id="MPUH01000719">
    <property type="protein sequence ID" value="OMJ74949.1"/>
    <property type="molecule type" value="Genomic_DNA"/>
</dbReference>
<evidence type="ECO:0000313" key="2">
    <source>
        <dbReference type="EMBL" id="OMJ74949.1"/>
    </source>
</evidence>
<accession>A0A1R2BDV5</accession>
<reference evidence="2 3" key="1">
    <citation type="submission" date="2016-11" db="EMBL/GenBank/DDBJ databases">
        <title>The macronuclear genome of Stentor coeruleus: a giant cell with tiny introns.</title>
        <authorList>
            <person name="Slabodnick M."/>
            <person name="Ruby J.G."/>
            <person name="Reiff S.B."/>
            <person name="Swart E.C."/>
            <person name="Gosai S."/>
            <person name="Prabakaran S."/>
            <person name="Witkowska E."/>
            <person name="Larue G.E."/>
            <person name="Fisher S."/>
            <person name="Freeman R.M."/>
            <person name="Gunawardena J."/>
            <person name="Chu W."/>
            <person name="Stover N.A."/>
            <person name="Gregory B.D."/>
            <person name="Nowacki M."/>
            <person name="Derisi J."/>
            <person name="Roy S.W."/>
            <person name="Marshall W.F."/>
            <person name="Sood P."/>
        </authorList>
    </citation>
    <scope>NUCLEOTIDE SEQUENCE [LARGE SCALE GENOMIC DNA]</scope>
    <source>
        <strain evidence="2">WM001</strain>
    </source>
</reference>
<name>A0A1R2BDV5_9CILI</name>
<comment type="caution">
    <text evidence="2">The sequence shown here is derived from an EMBL/GenBank/DDBJ whole genome shotgun (WGS) entry which is preliminary data.</text>
</comment>
<evidence type="ECO:0000256" key="1">
    <source>
        <dbReference type="SAM" id="MobiDB-lite"/>
    </source>
</evidence>
<feature type="compositionally biased region" description="Polar residues" evidence="1">
    <location>
        <begin position="19"/>
        <end position="29"/>
    </location>
</feature>
<dbReference type="Proteomes" id="UP000187209">
    <property type="component" value="Unassembled WGS sequence"/>
</dbReference>